<protein>
    <recommendedName>
        <fullName evidence="4">NAD(P)H dehydrogenase subunit CRR3, chloroplastic</fullName>
    </recommendedName>
</protein>
<gene>
    <name evidence="2" type="ORF">ACJIZ3_019571</name>
</gene>
<dbReference type="Proteomes" id="UP001634393">
    <property type="component" value="Unassembled WGS sequence"/>
</dbReference>
<keyword evidence="1" id="KW-0812">Transmembrane</keyword>
<sequence length="165" mass="18828">MAIILNCHSITKPKILISSALPNNDNSSPSNFKPNNKLPKIKIYEKELQLQQKNLKRKKLRQPSVSEIERAIGAGIYRDTNSEEEEKNSVFDNVLKYTIGKSEGDLEKKLRETGEWLVYQSEKTSNSVGKQIIVAMFVWIMPAWLFAFVLASGIVKIPFLEEIFL</sequence>
<keyword evidence="3" id="KW-1185">Reference proteome</keyword>
<evidence type="ECO:0000313" key="3">
    <source>
        <dbReference type="Proteomes" id="UP001634393"/>
    </source>
</evidence>
<dbReference type="AlphaFoldDB" id="A0ABD3T1J4"/>
<dbReference type="InterPro" id="IPR038931">
    <property type="entry name" value="CRR3"/>
</dbReference>
<proteinExistence type="predicted"/>
<evidence type="ECO:0000256" key="1">
    <source>
        <dbReference type="SAM" id="Phobius"/>
    </source>
</evidence>
<reference evidence="2 3" key="1">
    <citation type="submission" date="2024-12" db="EMBL/GenBank/DDBJ databases">
        <title>The unique morphological basis and parallel evolutionary history of personate flowers in Penstemon.</title>
        <authorList>
            <person name="Depatie T.H."/>
            <person name="Wessinger C.A."/>
        </authorList>
    </citation>
    <scope>NUCLEOTIDE SEQUENCE [LARGE SCALE GENOMIC DNA]</scope>
    <source>
        <strain evidence="2">WTNN_2</strain>
        <tissue evidence="2">Leaf</tissue>
    </source>
</reference>
<dbReference type="PANTHER" id="PTHR36340:SF1">
    <property type="entry name" value="NAD(P)H DEHYDROGENASE SUBUNIT CRR3, CHLOROPLASTIC-RELATED"/>
    <property type="match status" value="1"/>
</dbReference>
<dbReference type="EMBL" id="JBJXBP010000005">
    <property type="protein sequence ID" value="KAL3830769.1"/>
    <property type="molecule type" value="Genomic_DNA"/>
</dbReference>
<accession>A0ABD3T1J4</accession>
<dbReference type="PANTHER" id="PTHR36340">
    <property type="entry name" value="NAD(P)H DEHYDROGENASE SUBUNIT CRR3, CHLOROPLASTIC-RELATED"/>
    <property type="match status" value="1"/>
</dbReference>
<name>A0ABD3T1J4_9LAMI</name>
<evidence type="ECO:0008006" key="4">
    <source>
        <dbReference type="Google" id="ProtNLM"/>
    </source>
</evidence>
<keyword evidence="1" id="KW-1133">Transmembrane helix</keyword>
<comment type="caution">
    <text evidence="2">The sequence shown here is derived from an EMBL/GenBank/DDBJ whole genome shotgun (WGS) entry which is preliminary data.</text>
</comment>
<keyword evidence="1" id="KW-0472">Membrane</keyword>
<evidence type="ECO:0000313" key="2">
    <source>
        <dbReference type="EMBL" id="KAL3830769.1"/>
    </source>
</evidence>
<organism evidence="2 3">
    <name type="scientific">Penstemon smallii</name>
    <dbReference type="NCBI Taxonomy" id="265156"/>
    <lineage>
        <taxon>Eukaryota</taxon>
        <taxon>Viridiplantae</taxon>
        <taxon>Streptophyta</taxon>
        <taxon>Embryophyta</taxon>
        <taxon>Tracheophyta</taxon>
        <taxon>Spermatophyta</taxon>
        <taxon>Magnoliopsida</taxon>
        <taxon>eudicotyledons</taxon>
        <taxon>Gunneridae</taxon>
        <taxon>Pentapetalae</taxon>
        <taxon>asterids</taxon>
        <taxon>lamiids</taxon>
        <taxon>Lamiales</taxon>
        <taxon>Plantaginaceae</taxon>
        <taxon>Cheloneae</taxon>
        <taxon>Penstemon</taxon>
    </lineage>
</organism>
<feature type="transmembrane region" description="Helical" evidence="1">
    <location>
        <begin position="132"/>
        <end position="155"/>
    </location>
</feature>